<keyword evidence="8" id="KW-0653">Protein transport</keyword>
<dbReference type="SUPFAM" id="SSF52540">
    <property type="entry name" value="P-loop containing nucleoside triphosphate hydrolases"/>
    <property type="match status" value="1"/>
</dbReference>
<dbReference type="Gene3D" id="1.20.120.1380">
    <property type="entry name" value="Flagellar FlhF biosynthesis protein, N domain"/>
    <property type="match status" value="1"/>
</dbReference>
<comment type="function">
    <text evidence="12">Necessary for flagellar biosynthesis. May be involved in translocation of the flagellum.</text>
</comment>
<proteinExistence type="inferred from homology"/>
<evidence type="ECO:0000256" key="13">
    <source>
        <dbReference type="NCBIfam" id="TIGR03499"/>
    </source>
</evidence>
<dbReference type="GO" id="GO:0005525">
    <property type="term" value="F:GTP binding"/>
    <property type="evidence" value="ECO:0007669"/>
    <property type="project" value="UniProtKB-UniRule"/>
</dbReference>
<dbReference type="InterPro" id="IPR003593">
    <property type="entry name" value="AAA+_ATPase"/>
</dbReference>
<organism evidence="17 18">
    <name type="scientific">Alkalicella caledoniensis</name>
    <dbReference type="NCBI Taxonomy" id="2731377"/>
    <lineage>
        <taxon>Bacteria</taxon>
        <taxon>Bacillati</taxon>
        <taxon>Bacillota</taxon>
        <taxon>Clostridia</taxon>
        <taxon>Eubacteriales</taxon>
        <taxon>Proteinivoracaceae</taxon>
        <taxon>Alkalicella</taxon>
    </lineage>
</organism>
<comment type="similarity">
    <text evidence="2">Belongs to the GTP-binding SRP family.</text>
</comment>
<dbReference type="InterPro" id="IPR000897">
    <property type="entry name" value="SRP54_GTPase_dom"/>
</dbReference>
<dbReference type="Gene3D" id="3.40.50.300">
    <property type="entry name" value="P-loop containing nucleotide triphosphate hydrolases"/>
    <property type="match status" value="1"/>
</dbReference>
<evidence type="ECO:0000256" key="4">
    <source>
        <dbReference type="ARBA" id="ARBA00022448"/>
    </source>
</evidence>
<dbReference type="GO" id="GO:0006614">
    <property type="term" value="P:SRP-dependent cotranslational protein targeting to membrane"/>
    <property type="evidence" value="ECO:0007669"/>
    <property type="project" value="UniProtKB-UniRule"/>
</dbReference>
<evidence type="ECO:0000256" key="1">
    <source>
        <dbReference type="ARBA" id="ARBA00004413"/>
    </source>
</evidence>
<comment type="subcellular location">
    <subcellularLocation>
        <location evidence="1">Cell membrane</location>
        <topology evidence="1">Peripheral membrane protein</topology>
        <orientation evidence="1">Cytoplasmic side</orientation>
    </subcellularLocation>
</comment>
<evidence type="ECO:0000256" key="2">
    <source>
        <dbReference type="ARBA" id="ARBA00008531"/>
    </source>
</evidence>
<reference evidence="17 18" key="1">
    <citation type="submission" date="2020-07" db="EMBL/GenBank/DDBJ databases">
        <title>Alkalicella. sp. LB2 genome.</title>
        <authorList>
            <person name="Postec A."/>
            <person name="Quemeneur M."/>
        </authorList>
    </citation>
    <scope>NUCLEOTIDE SEQUENCE [LARGE SCALE GENOMIC DNA]</scope>
    <source>
        <strain evidence="17 18">LB2</strain>
    </source>
</reference>
<dbReference type="GO" id="GO:0005047">
    <property type="term" value="F:signal recognition particle binding"/>
    <property type="evidence" value="ECO:0007669"/>
    <property type="project" value="TreeGrafter"/>
</dbReference>
<keyword evidence="7" id="KW-1005">Bacterial flagellum biogenesis</keyword>
<evidence type="ECO:0000313" key="17">
    <source>
        <dbReference type="EMBL" id="QNO16435.1"/>
    </source>
</evidence>
<dbReference type="GO" id="GO:0003924">
    <property type="term" value="F:GTPase activity"/>
    <property type="evidence" value="ECO:0007669"/>
    <property type="project" value="UniProtKB-UniRule"/>
</dbReference>
<dbReference type="InterPro" id="IPR027417">
    <property type="entry name" value="P-loop_NTPase"/>
</dbReference>
<dbReference type="GO" id="GO:0015031">
    <property type="term" value="P:protein transport"/>
    <property type="evidence" value="ECO:0007669"/>
    <property type="project" value="UniProtKB-KW"/>
</dbReference>
<dbReference type="SMART" id="SM00382">
    <property type="entry name" value="AAA"/>
    <property type="match status" value="1"/>
</dbReference>
<evidence type="ECO:0000256" key="12">
    <source>
        <dbReference type="ARBA" id="ARBA00025337"/>
    </source>
</evidence>
<feature type="domain" description="SRP54-type proteins GTP-binding" evidence="16">
    <location>
        <begin position="180"/>
        <end position="371"/>
    </location>
</feature>
<evidence type="ECO:0000256" key="8">
    <source>
        <dbReference type="ARBA" id="ARBA00022927"/>
    </source>
</evidence>
<feature type="domain" description="AAA+ ATPase" evidence="15">
    <location>
        <begin position="179"/>
        <end position="321"/>
    </location>
</feature>
<keyword evidence="14" id="KW-0175">Coiled coil</keyword>
<keyword evidence="10" id="KW-0472">Membrane</keyword>
<dbReference type="CDD" id="cd17873">
    <property type="entry name" value="FlhF"/>
    <property type="match status" value="1"/>
</dbReference>
<accession>A0A7G9WCM3</accession>
<dbReference type="RefSeq" id="WP_213166828.1">
    <property type="nucleotide sequence ID" value="NZ_CP058559.1"/>
</dbReference>
<dbReference type="FunFam" id="3.40.50.300:FF:000695">
    <property type="entry name" value="Flagellar biosynthesis regulator FlhF"/>
    <property type="match status" value="1"/>
</dbReference>
<dbReference type="InterPro" id="IPR020006">
    <property type="entry name" value="FlhF"/>
</dbReference>
<sequence>MRVRRYMVNKLEEAKPAILRDLGKDAIIISTNKVKAKGIKGLFGKYHFEVLAAADNKTSTVTQESKIKAKPVTTTEVEHHVKNNELEMIKNELRENQKLLQNVISDLSNVSTNFPEAYEKLFKKLVSQGIIEGKAKKLIQKLQKMYTSDSKINAFLIDGLRDIMVNELETIAKPEEISGNYSIALVGPTGVGKTTTLAKIAAHSALNKQKNVGFITLDNYRIAATEQLKIYGDILDVPVVVANTVNEYAEAMSALNHKEQVFIDTAGRSHKNTEQLLELKKYFDTLALDQTILVFSLSTNFKDLLPIYNTFKIFEPKGLILSKLDEVETYGNIYNIITEFKLPVFYYTTGQSVPEDIVVLNSSQIVSKILDNNTGDVQ</sequence>
<evidence type="ECO:0000256" key="10">
    <source>
        <dbReference type="ARBA" id="ARBA00023136"/>
    </source>
</evidence>
<dbReference type="KEGG" id="acae:HYG86_17470"/>
<keyword evidence="5" id="KW-1003">Cell membrane</keyword>
<dbReference type="AlphaFoldDB" id="A0A7G9WCM3"/>
<evidence type="ECO:0000313" key="18">
    <source>
        <dbReference type="Proteomes" id="UP000516160"/>
    </source>
</evidence>
<evidence type="ECO:0000259" key="15">
    <source>
        <dbReference type="SMART" id="SM00382"/>
    </source>
</evidence>
<evidence type="ECO:0000259" key="16">
    <source>
        <dbReference type="SMART" id="SM00962"/>
    </source>
</evidence>
<evidence type="ECO:0000256" key="6">
    <source>
        <dbReference type="ARBA" id="ARBA00022741"/>
    </source>
</evidence>
<evidence type="ECO:0000256" key="3">
    <source>
        <dbReference type="ARBA" id="ARBA00014919"/>
    </source>
</evidence>
<dbReference type="PANTHER" id="PTHR43134:SF3">
    <property type="entry name" value="FLAGELLAR BIOSYNTHESIS PROTEIN FLHF"/>
    <property type="match status" value="1"/>
</dbReference>
<dbReference type="EMBL" id="CP058559">
    <property type="protein sequence ID" value="QNO16435.1"/>
    <property type="molecule type" value="Genomic_DNA"/>
</dbReference>
<evidence type="ECO:0000256" key="14">
    <source>
        <dbReference type="SAM" id="Coils"/>
    </source>
</evidence>
<evidence type="ECO:0000256" key="9">
    <source>
        <dbReference type="ARBA" id="ARBA00023134"/>
    </source>
</evidence>
<evidence type="ECO:0000256" key="5">
    <source>
        <dbReference type="ARBA" id="ARBA00022475"/>
    </source>
</evidence>
<keyword evidence="11" id="KW-1006">Bacterial flagellum protein export</keyword>
<gene>
    <name evidence="17" type="primary">flhF</name>
    <name evidence="17" type="ORF">HYG86_17470</name>
</gene>
<name>A0A7G9WCM3_ALKCA</name>
<dbReference type="InterPro" id="IPR047040">
    <property type="entry name" value="FlhF__GTPase_dom"/>
</dbReference>
<dbReference type="Pfam" id="PF00448">
    <property type="entry name" value="SRP54"/>
    <property type="match status" value="1"/>
</dbReference>
<keyword evidence="17" id="KW-0966">Cell projection</keyword>
<keyword evidence="17" id="KW-0969">Cilium</keyword>
<keyword evidence="18" id="KW-1185">Reference proteome</keyword>
<keyword evidence="4" id="KW-0813">Transport</keyword>
<dbReference type="PANTHER" id="PTHR43134">
    <property type="entry name" value="SIGNAL RECOGNITION PARTICLE RECEPTOR SUBUNIT ALPHA"/>
    <property type="match status" value="1"/>
</dbReference>
<protein>
    <recommendedName>
        <fullName evidence="3 13">Flagellar biosynthesis protein FlhF</fullName>
    </recommendedName>
</protein>
<keyword evidence="6" id="KW-0547">Nucleotide-binding</keyword>
<feature type="coiled-coil region" evidence="14">
    <location>
        <begin position="82"/>
        <end position="110"/>
    </location>
</feature>
<dbReference type="Proteomes" id="UP000516160">
    <property type="component" value="Chromosome"/>
</dbReference>
<keyword evidence="9" id="KW-0342">GTP-binding</keyword>
<dbReference type="GO" id="GO:0044781">
    <property type="term" value="P:bacterial-type flagellum organization"/>
    <property type="evidence" value="ECO:0007669"/>
    <property type="project" value="UniProtKB-UniRule"/>
</dbReference>
<dbReference type="GO" id="GO:0005886">
    <property type="term" value="C:plasma membrane"/>
    <property type="evidence" value="ECO:0007669"/>
    <property type="project" value="UniProtKB-SubCell"/>
</dbReference>
<keyword evidence="17" id="KW-0282">Flagellum</keyword>
<evidence type="ECO:0000256" key="7">
    <source>
        <dbReference type="ARBA" id="ARBA00022795"/>
    </source>
</evidence>
<dbReference type="SMART" id="SM00962">
    <property type="entry name" value="SRP54"/>
    <property type="match status" value="1"/>
</dbReference>
<dbReference type="NCBIfam" id="TIGR03499">
    <property type="entry name" value="FlhF"/>
    <property type="match status" value="1"/>
</dbReference>
<evidence type="ECO:0000256" key="11">
    <source>
        <dbReference type="ARBA" id="ARBA00023225"/>
    </source>
</evidence>